<dbReference type="InterPro" id="IPR032882">
    <property type="entry name" value="SrkA/RdoA"/>
</dbReference>
<evidence type="ECO:0000256" key="2">
    <source>
        <dbReference type="ARBA" id="ARBA00022741"/>
    </source>
</evidence>
<comment type="caution">
    <text evidence="5">The sequence shown here is derived from an EMBL/GenBank/DDBJ whole genome shotgun (WGS) entry which is preliminary data.</text>
</comment>
<dbReference type="PANTHER" id="PTHR39573:SF1">
    <property type="entry name" value="STRESS RESPONSE KINASE A"/>
    <property type="match status" value="1"/>
</dbReference>
<feature type="non-terminal residue" evidence="5">
    <location>
        <position position="39"/>
    </location>
</feature>
<keyword evidence="2" id="KW-0547">Nucleotide-binding</keyword>
<evidence type="ECO:0000256" key="3">
    <source>
        <dbReference type="ARBA" id="ARBA00022777"/>
    </source>
</evidence>
<keyword evidence="4" id="KW-0067">ATP-binding</keyword>
<dbReference type="GO" id="GO:0005524">
    <property type="term" value="F:ATP binding"/>
    <property type="evidence" value="ECO:0007669"/>
    <property type="project" value="UniProtKB-KW"/>
</dbReference>
<name>A0A656GF60_PSEA0</name>
<reference evidence="5 6" key="1">
    <citation type="journal article" date="2011" name="PLoS Pathog.">
        <title>Dynamic evolution of pathogenicity revealed by sequencing and comparative genomics of 19 Pseudomonas syringae isolates.</title>
        <authorList>
            <person name="Baltrus D.A."/>
            <person name="Nishimura M.T."/>
            <person name="Romanchuk A."/>
            <person name="Chang J.H."/>
            <person name="Mukhtar M.S."/>
            <person name="Cherkis K."/>
            <person name="Roach J."/>
            <person name="Grant S.R."/>
            <person name="Jones C.D."/>
            <person name="Dangl J.L."/>
        </authorList>
    </citation>
    <scope>NUCLEOTIDE SEQUENCE [LARGE SCALE GENOMIC DNA]</scope>
    <source>
        <strain evidence="5 6">301020</strain>
    </source>
</reference>
<dbReference type="Gene3D" id="3.30.200.70">
    <property type="match status" value="1"/>
</dbReference>
<keyword evidence="3 5" id="KW-0418">Kinase</keyword>
<dbReference type="Proteomes" id="UP000003465">
    <property type="component" value="Unassembled WGS sequence"/>
</dbReference>
<sequence>MAHPFATLTPDLVLDAVESIGFLSDARILALNSYENRVY</sequence>
<accession>A0A656GF60</accession>
<proteinExistence type="predicted"/>
<dbReference type="GO" id="GO:0004674">
    <property type="term" value="F:protein serine/threonine kinase activity"/>
    <property type="evidence" value="ECO:0007669"/>
    <property type="project" value="UniProtKB-KW"/>
</dbReference>
<keyword evidence="5" id="KW-0723">Serine/threonine-protein kinase</keyword>
<dbReference type="AlphaFoldDB" id="A0A656GF60"/>
<evidence type="ECO:0000313" key="6">
    <source>
        <dbReference type="Proteomes" id="UP000003465"/>
    </source>
</evidence>
<dbReference type="GO" id="GO:0005737">
    <property type="term" value="C:cytoplasm"/>
    <property type="evidence" value="ECO:0007669"/>
    <property type="project" value="TreeGrafter"/>
</dbReference>
<dbReference type="EMBL" id="AEAG01000835">
    <property type="protein sequence ID" value="EGH23950.1"/>
    <property type="molecule type" value="Genomic_DNA"/>
</dbReference>
<evidence type="ECO:0000256" key="4">
    <source>
        <dbReference type="ARBA" id="ARBA00022840"/>
    </source>
</evidence>
<protein>
    <submittedName>
        <fullName evidence="5">Serine/threonine protein kinase</fullName>
    </submittedName>
</protein>
<keyword evidence="1" id="KW-0808">Transferase</keyword>
<evidence type="ECO:0000256" key="1">
    <source>
        <dbReference type="ARBA" id="ARBA00022679"/>
    </source>
</evidence>
<evidence type="ECO:0000313" key="5">
    <source>
        <dbReference type="EMBL" id="EGH23950.1"/>
    </source>
</evidence>
<dbReference type="PANTHER" id="PTHR39573">
    <property type="entry name" value="STRESS RESPONSE KINASE A"/>
    <property type="match status" value="1"/>
</dbReference>
<organism evidence="5 6">
    <name type="scientific">Pseudomonas amygdali pv. mori str. 301020</name>
    <dbReference type="NCBI Taxonomy" id="629261"/>
    <lineage>
        <taxon>Bacteria</taxon>
        <taxon>Pseudomonadati</taxon>
        <taxon>Pseudomonadota</taxon>
        <taxon>Gammaproteobacteria</taxon>
        <taxon>Pseudomonadales</taxon>
        <taxon>Pseudomonadaceae</taxon>
        <taxon>Pseudomonas</taxon>
        <taxon>Pseudomonas amygdali</taxon>
    </lineage>
</organism>
<gene>
    <name evidence="5" type="ORF">PSYMO_21803</name>
</gene>